<gene>
    <name evidence="1" type="ORF">MILVUS5_LOCUS9657</name>
</gene>
<proteinExistence type="predicted"/>
<dbReference type="EMBL" id="CASHSV030000024">
    <property type="protein sequence ID" value="CAJ2639671.1"/>
    <property type="molecule type" value="Genomic_DNA"/>
</dbReference>
<sequence>MKNMESLDLSNNKFFDEIPQSMPFLTFLGYLNLSCNNFDGKIQIGTQLQSFNASTYIGNPKLCGAPLNNCITKEENPKNATPSPENGDSIRETLYRGMGVGFVVLCFLLGNGGMLTIGLLTEWVTNSM</sequence>
<reference evidence="1" key="1">
    <citation type="submission" date="2023-10" db="EMBL/GenBank/DDBJ databases">
        <authorList>
            <person name="Rodriguez Cubillos JULIANA M."/>
            <person name="De Vega J."/>
        </authorList>
    </citation>
    <scope>NUCLEOTIDE SEQUENCE</scope>
</reference>
<evidence type="ECO:0000313" key="1">
    <source>
        <dbReference type="EMBL" id="CAJ2639671.1"/>
    </source>
</evidence>
<evidence type="ECO:0000313" key="2">
    <source>
        <dbReference type="Proteomes" id="UP001177021"/>
    </source>
</evidence>
<protein>
    <submittedName>
        <fullName evidence="1">Uncharacterized protein</fullName>
    </submittedName>
</protein>
<accession>A0ACB0J638</accession>
<dbReference type="Proteomes" id="UP001177021">
    <property type="component" value="Unassembled WGS sequence"/>
</dbReference>
<organism evidence="1 2">
    <name type="scientific">Trifolium pratense</name>
    <name type="common">Red clover</name>
    <dbReference type="NCBI Taxonomy" id="57577"/>
    <lineage>
        <taxon>Eukaryota</taxon>
        <taxon>Viridiplantae</taxon>
        <taxon>Streptophyta</taxon>
        <taxon>Embryophyta</taxon>
        <taxon>Tracheophyta</taxon>
        <taxon>Spermatophyta</taxon>
        <taxon>Magnoliopsida</taxon>
        <taxon>eudicotyledons</taxon>
        <taxon>Gunneridae</taxon>
        <taxon>Pentapetalae</taxon>
        <taxon>rosids</taxon>
        <taxon>fabids</taxon>
        <taxon>Fabales</taxon>
        <taxon>Fabaceae</taxon>
        <taxon>Papilionoideae</taxon>
        <taxon>50 kb inversion clade</taxon>
        <taxon>NPAAA clade</taxon>
        <taxon>Hologalegina</taxon>
        <taxon>IRL clade</taxon>
        <taxon>Trifolieae</taxon>
        <taxon>Trifolium</taxon>
    </lineage>
</organism>
<keyword evidence="2" id="KW-1185">Reference proteome</keyword>
<name>A0ACB0J638_TRIPR</name>
<comment type="caution">
    <text evidence="1">The sequence shown here is derived from an EMBL/GenBank/DDBJ whole genome shotgun (WGS) entry which is preliminary data.</text>
</comment>